<name>A0AAD7VJ40_QUISA</name>
<dbReference type="PANTHER" id="PTHR45717:SF8">
    <property type="entry name" value="OS01G0301000 PROTEIN"/>
    <property type="match status" value="1"/>
</dbReference>
<keyword evidence="5" id="KW-1185">Reference proteome</keyword>
<evidence type="ECO:0000256" key="3">
    <source>
        <dbReference type="PROSITE-ProRule" id="PRU00708"/>
    </source>
</evidence>
<comment type="caution">
    <text evidence="4">The sequence shown here is derived from an EMBL/GenBank/DDBJ whole genome shotgun (WGS) entry which is preliminary data.</text>
</comment>
<reference evidence="4" key="1">
    <citation type="journal article" date="2023" name="Science">
        <title>Elucidation of the pathway for biosynthesis of saponin adjuvants from the soapbark tree.</title>
        <authorList>
            <person name="Reed J."/>
            <person name="Orme A."/>
            <person name="El-Demerdash A."/>
            <person name="Owen C."/>
            <person name="Martin L.B.B."/>
            <person name="Misra R.C."/>
            <person name="Kikuchi S."/>
            <person name="Rejzek M."/>
            <person name="Martin A.C."/>
            <person name="Harkess A."/>
            <person name="Leebens-Mack J."/>
            <person name="Louveau T."/>
            <person name="Stephenson M.J."/>
            <person name="Osbourn A."/>
        </authorList>
    </citation>
    <scope>NUCLEOTIDE SEQUENCE</scope>
    <source>
        <strain evidence="4">S10</strain>
    </source>
</reference>
<dbReference type="PROSITE" id="PS51375">
    <property type="entry name" value="PPR"/>
    <property type="match status" value="1"/>
</dbReference>
<evidence type="ECO:0000313" key="4">
    <source>
        <dbReference type="EMBL" id="KAJ7977677.1"/>
    </source>
</evidence>
<evidence type="ECO:0000256" key="1">
    <source>
        <dbReference type="ARBA" id="ARBA00007626"/>
    </source>
</evidence>
<protein>
    <submittedName>
        <fullName evidence="4">Pentatricopeptide repeat-containing protein</fullName>
    </submittedName>
</protein>
<dbReference type="SUPFAM" id="SSF48452">
    <property type="entry name" value="TPR-like"/>
    <property type="match status" value="1"/>
</dbReference>
<gene>
    <name evidence="4" type="ORF">O6P43_007267</name>
</gene>
<dbReference type="KEGG" id="qsa:O6P43_007267"/>
<dbReference type="InterPro" id="IPR011990">
    <property type="entry name" value="TPR-like_helical_dom_sf"/>
</dbReference>
<dbReference type="NCBIfam" id="TIGR00756">
    <property type="entry name" value="PPR"/>
    <property type="match status" value="1"/>
</dbReference>
<dbReference type="GO" id="GO:0003729">
    <property type="term" value="F:mRNA binding"/>
    <property type="evidence" value="ECO:0007669"/>
    <property type="project" value="UniProtKB-ARBA"/>
</dbReference>
<feature type="repeat" description="PPR" evidence="3">
    <location>
        <begin position="159"/>
        <end position="193"/>
    </location>
</feature>
<comment type="similarity">
    <text evidence="1">Belongs to the PPR family. P subfamily.</text>
</comment>
<organism evidence="4 5">
    <name type="scientific">Quillaja saponaria</name>
    <name type="common">Soap bark tree</name>
    <dbReference type="NCBI Taxonomy" id="32244"/>
    <lineage>
        <taxon>Eukaryota</taxon>
        <taxon>Viridiplantae</taxon>
        <taxon>Streptophyta</taxon>
        <taxon>Embryophyta</taxon>
        <taxon>Tracheophyta</taxon>
        <taxon>Spermatophyta</taxon>
        <taxon>Magnoliopsida</taxon>
        <taxon>eudicotyledons</taxon>
        <taxon>Gunneridae</taxon>
        <taxon>Pentapetalae</taxon>
        <taxon>rosids</taxon>
        <taxon>fabids</taxon>
        <taxon>Fabales</taxon>
        <taxon>Quillajaceae</taxon>
        <taxon>Quillaja</taxon>
    </lineage>
</organism>
<accession>A0AAD7VJ40</accession>
<evidence type="ECO:0000313" key="5">
    <source>
        <dbReference type="Proteomes" id="UP001163823"/>
    </source>
</evidence>
<dbReference type="AlphaFoldDB" id="A0AAD7VJ40"/>
<dbReference type="InterPro" id="IPR002885">
    <property type="entry name" value="PPR_rpt"/>
</dbReference>
<dbReference type="Pfam" id="PF13041">
    <property type="entry name" value="PPR_2"/>
    <property type="match status" value="1"/>
</dbReference>
<dbReference type="GO" id="GO:0005739">
    <property type="term" value="C:mitochondrion"/>
    <property type="evidence" value="ECO:0007669"/>
    <property type="project" value="TreeGrafter"/>
</dbReference>
<dbReference type="EMBL" id="JARAOO010000003">
    <property type="protein sequence ID" value="KAJ7977677.1"/>
    <property type="molecule type" value="Genomic_DNA"/>
</dbReference>
<dbReference type="Proteomes" id="UP001163823">
    <property type="component" value="Chromosome 3"/>
</dbReference>
<sequence length="455" mass="52756">MNLPRLISGRRWSIRQLCTAATQVVEAEVKASGYRDSLYRKLSALHATGGTVSQTLNQYIMNGKAIKKYELEKCIKELRKYRDFQHALEIMEWMEMRKINFSKEVLEDKALALFEKMNQLNYVSTLVFNNLMSLYMRMGQPEMVPPLVDEMKQRNTPMDTFTYNVRMNSYASLNDIEGVERVYEEMMKEATDKLSWTTYSNLAAIYVKAGVFDKAESALGKVEEQMKPRNREAYHFLISLYAGTYNLDEVNRVWNSLKSSIGANNMSYLVMLQALRKLKDVEGLTKCYKEWESRCSSYDMRLANVAISAYLSQDLHKEAELVFENARKRTKGPFFKAREMFMNSFLKTCQVDLAFIHLKAAVSEVKDDEWCWCPSPETASAFLKCFEEEKDVDGAEEFFGILESFECVGSDIYLLLIKIYIAAGKLSPEMRQRMKDRNVEINCELEKLLERVCPK</sequence>
<dbReference type="Gene3D" id="1.25.40.10">
    <property type="entry name" value="Tetratricopeptide repeat domain"/>
    <property type="match status" value="2"/>
</dbReference>
<proteinExistence type="inferred from homology"/>
<dbReference type="PANTHER" id="PTHR45717">
    <property type="entry name" value="OS12G0527900 PROTEIN"/>
    <property type="match status" value="1"/>
</dbReference>
<evidence type="ECO:0000256" key="2">
    <source>
        <dbReference type="ARBA" id="ARBA00022737"/>
    </source>
</evidence>
<keyword evidence="2" id="KW-0677">Repeat</keyword>